<protein>
    <submittedName>
        <fullName evidence="1">Uncharacterized protein</fullName>
    </submittedName>
</protein>
<proteinExistence type="predicted"/>
<dbReference type="EMBL" id="JACHIP010000002">
    <property type="protein sequence ID" value="MBB5056910.1"/>
    <property type="molecule type" value="Genomic_DNA"/>
</dbReference>
<keyword evidence="2" id="KW-1185">Reference proteome</keyword>
<dbReference type="RefSeq" id="WP_184215246.1">
    <property type="nucleotide sequence ID" value="NZ_JACHIP010000002.1"/>
</dbReference>
<dbReference type="AlphaFoldDB" id="A0A7W7ZBM3"/>
<organism evidence="1 2">
    <name type="scientific">Granulicella aggregans</name>
    <dbReference type="NCBI Taxonomy" id="474949"/>
    <lineage>
        <taxon>Bacteria</taxon>
        <taxon>Pseudomonadati</taxon>
        <taxon>Acidobacteriota</taxon>
        <taxon>Terriglobia</taxon>
        <taxon>Terriglobales</taxon>
        <taxon>Acidobacteriaceae</taxon>
        <taxon>Granulicella</taxon>
    </lineage>
</organism>
<comment type="caution">
    <text evidence="1">The sequence shown here is derived from an EMBL/GenBank/DDBJ whole genome shotgun (WGS) entry which is preliminary data.</text>
</comment>
<sequence length="157" mass="16938">MNPDHVSKLLNRSRLSEVEKAALAPRKISNALHTQTNHGYDSANDAEFESLDDRYAALCAAHPYGGSDFSPLSDLSQTPTGKLWLICFTIRLLGGNANTANDDARSLMPVVANTRSAVVRLKVSCALRSILRNFPETLSPDLTEVVSKALAACGVIQ</sequence>
<name>A0A7W7ZBM3_9BACT</name>
<evidence type="ECO:0000313" key="1">
    <source>
        <dbReference type="EMBL" id="MBB5056910.1"/>
    </source>
</evidence>
<gene>
    <name evidence="1" type="ORF">HDF16_001595</name>
</gene>
<dbReference type="Proteomes" id="UP000540989">
    <property type="component" value="Unassembled WGS sequence"/>
</dbReference>
<evidence type="ECO:0000313" key="2">
    <source>
        <dbReference type="Proteomes" id="UP000540989"/>
    </source>
</evidence>
<accession>A0A7W7ZBM3</accession>
<reference evidence="1 2" key="1">
    <citation type="submission" date="2020-08" db="EMBL/GenBank/DDBJ databases">
        <title>Genomic Encyclopedia of Type Strains, Phase IV (KMG-V): Genome sequencing to study the core and pangenomes of soil and plant-associated prokaryotes.</title>
        <authorList>
            <person name="Whitman W."/>
        </authorList>
    </citation>
    <scope>NUCLEOTIDE SEQUENCE [LARGE SCALE GENOMIC DNA]</scope>
    <source>
        <strain evidence="1 2">M8UP14</strain>
    </source>
</reference>